<keyword evidence="7 8" id="KW-0472">Membrane</keyword>
<evidence type="ECO:0000313" key="10">
    <source>
        <dbReference type="Proteomes" id="UP000076603"/>
    </source>
</evidence>
<name>A0A162T9M5_9CLOT</name>
<dbReference type="Proteomes" id="UP000076603">
    <property type="component" value="Unassembled WGS sequence"/>
</dbReference>
<feature type="transmembrane region" description="Helical" evidence="8">
    <location>
        <begin position="175"/>
        <end position="193"/>
    </location>
</feature>
<accession>A0A162T9M5</accession>
<feature type="transmembrane region" description="Helical" evidence="8">
    <location>
        <begin position="251"/>
        <end position="271"/>
    </location>
</feature>
<dbReference type="InterPro" id="IPR001851">
    <property type="entry name" value="ABC_transp_permease"/>
</dbReference>
<gene>
    <name evidence="9" type="primary">rbsC_3</name>
    <name evidence="9" type="ORF">CLMAG_21960</name>
</gene>
<feature type="transmembrane region" description="Helical" evidence="8">
    <location>
        <begin position="16"/>
        <end position="36"/>
    </location>
</feature>
<feature type="transmembrane region" description="Helical" evidence="8">
    <location>
        <begin position="93"/>
        <end position="111"/>
    </location>
</feature>
<feature type="transmembrane region" description="Helical" evidence="8">
    <location>
        <begin position="303"/>
        <end position="322"/>
    </location>
</feature>
<evidence type="ECO:0000256" key="7">
    <source>
        <dbReference type="ARBA" id="ARBA00023136"/>
    </source>
</evidence>
<sequence>MKGIFSKKNLTTNEMFVVYIILILSLLIGLVNPAFFTIDTVFGTARSILITMIFALCEMVIIISGGIDVSFPAIACFSLYFTISIMNIYHINSIVFAFVLSGLLGFAWGVINGLLIGKFKIPALIATLGTSSLANGTTLAYSGGRDISNIPSAVDALSHKFLFSIQNATGGKSTMTIFIILPILLCFFIHWILKYTMLGRKIYAVGGDSNAARIAGINVIKTQFIIYMFTGFLTGIAGISNAILMRNAHPSNLMGAEMMVIAAVVIGGTRITGGHGTVIGTVLGVLLIGLVSNNLIMLGIPNYWQTFAVGLIIVIGTSITSLRAKKIALSPKI</sequence>
<dbReference type="OrthoDB" id="9813906at2"/>
<dbReference type="PANTHER" id="PTHR32196:SF21">
    <property type="entry name" value="ABC TRANSPORTER PERMEASE PROTEIN YPHD-RELATED"/>
    <property type="match status" value="1"/>
</dbReference>
<evidence type="ECO:0000256" key="6">
    <source>
        <dbReference type="ARBA" id="ARBA00022989"/>
    </source>
</evidence>
<dbReference type="EMBL" id="LWAE01000002">
    <property type="protein sequence ID" value="KZL92387.1"/>
    <property type="molecule type" value="Genomic_DNA"/>
</dbReference>
<keyword evidence="5 8" id="KW-0812">Transmembrane</keyword>
<keyword evidence="3" id="KW-1003">Cell membrane</keyword>
<comment type="caution">
    <text evidence="9">The sequence shown here is derived from an EMBL/GenBank/DDBJ whole genome shotgun (WGS) entry which is preliminary data.</text>
</comment>
<dbReference type="STRING" id="1121326.CLMAG_21960"/>
<dbReference type="CDD" id="cd06579">
    <property type="entry name" value="TM_PBP1_transp_AraH_like"/>
    <property type="match status" value="1"/>
</dbReference>
<organism evidence="9 10">
    <name type="scientific">Clostridium magnum DSM 2767</name>
    <dbReference type="NCBI Taxonomy" id="1121326"/>
    <lineage>
        <taxon>Bacteria</taxon>
        <taxon>Bacillati</taxon>
        <taxon>Bacillota</taxon>
        <taxon>Clostridia</taxon>
        <taxon>Eubacteriales</taxon>
        <taxon>Clostridiaceae</taxon>
        <taxon>Clostridium</taxon>
    </lineage>
</organism>
<dbReference type="GO" id="GO:0005886">
    <property type="term" value="C:plasma membrane"/>
    <property type="evidence" value="ECO:0007669"/>
    <property type="project" value="UniProtKB-SubCell"/>
</dbReference>
<dbReference type="Pfam" id="PF02653">
    <property type="entry name" value="BPD_transp_2"/>
    <property type="match status" value="1"/>
</dbReference>
<feature type="transmembrane region" description="Helical" evidence="8">
    <location>
        <begin position="48"/>
        <end position="81"/>
    </location>
</feature>
<evidence type="ECO:0000313" key="9">
    <source>
        <dbReference type="EMBL" id="KZL92387.1"/>
    </source>
</evidence>
<proteinExistence type="predicted"/>
<dbReference type="GO" id="GO:0022857">
    <property type="term" value="F:transmembrane transporter activity"/>
    <property type="evidence" value="ECO:0007669"/>
    <property type="project" value="InterPro"/>
</dbReference>
<dbReference type="PATRIC" id="fig|1121326.3.peg.2188"/>
<feature type="transmembrane region" description="Helical" evidence="8">
    <location>
        <begin position="278"/>
        <end position="297"/>
    </location>
</feature>
<dbReference type="PANTHER" id="PTHR32196">
    <property type="entry name" value="ABC TRANSPORTER PERMEASE PROTEIN YPHD-RELATED-RELATED"/>
    <property type="match status" value="1"/>
</dbReference>
<evidence type="ECO:0000256" key="5">
    <source>
        <dbReference type="ARBA" id="ARBA00022692"/>
    </source>
</evidence>
<keyword evidence="4" id="KW-0997">Cell inner membrane</keyword>
<reference evidence="9 10" key="1">
    <citation type="submission" date="2016-04" db="EMBL/GenBank/DDBJ databases">
        <title>Genome sequence of Clostridium magnum DSM 2767.</title>
        <authorList>
            <person name="Poehlein A."/>
            <person name="Uhlig R."/>
            <person name="Fischer R."/>
            <person name="Bahl H."/>
            <person name="Daniel R."/>
        </authorList>
    </citation>
    <scope>NUCLEOTIDE SEQUENCE [LARGE SCALE GENOMIC DNA]</scope>
    <source>
        <strain evidence="9 10">DSM 2767</strain>
    </source>
</reference>
<feature type="transmembrane region" description="Helical" evidence="8">
    <location>
        <begin position="224"/>
        <end position="245"/>
    </location>
</feature>
<evidence type="ECO:0000256" key="3">
    <source>
        <dbReference type="ARBA" id="ARBA00022475"/>
    </source>
</evidence>
<keyword evidence="10" id="KW-1185">Reference proteome</keyword>
<dbReference type="AlphaFoldDB" id="A0A162T9M5"/>
<comment type="subcellular location">
    <subcellularLocation>
        <location evidence="1">Cell membrane</location>
        <topology evidence="1">Multi-pass membrane protein</topology>
    </subcellularLocation>
</comment>
<keyword evidence="2" id="KW-0813">Transport</keyword>
<evidence type="ECO:0000256" key="1">
    <source>
        <dbReference type="ARBA" id="ARBA00004651"/>
    </source>
</evidence>
<keyword evidence="6 8" id="KW-1133">Transmembrane helix</keyword>
<evidence type="ECO:0000256" key="4">
    <source>
        <dbReference type="ARBA" id="ARBA00022519"/>
    </source>
</evidence>
<protein>
    <submittedName>
        <fullName evidence="9">Ribose transport system permease protein RbsC</fullName>
    </submittedName>
</protein>
<evidence type="ECO:0000256" key="2">
    <source>
        <dbReference type="ARBA" id="ARBA00022448"/>
    </source>
</evidence>
<evidence type="ECO:0000256" key="8">
    <source>
        <dbReference type="SAM" id="Phobius"/>
    </source>
</evidence>